<keyword evidence="7" id="KW-1185">Reference proteome</keyword>
<organism evidence="6 7">
    <name type="scientific">Pseudocohnilembus persalinus</name>
    <name type="common">Ciliate</name>
    <dbReference type="NCBI Taxonomy" id="266149"/>
    <lineage>
        <taxon>Eukaryota</taxon>
        <taxon>Sar</taxon>
        <taxon>Alveolata</taxon>
        <taxon>Ciliophora</taxon>
        <taxon>Intramacronucleata</taxon>
        <taxon>Oligohymenophorea</taxon>
        <taxon>Scuticociliatia</taxon>
        <taxon>Philasterida</taxon>
        <taxon>Pseudocohnilembidae</taxon>
        <taxon>Pseudocohnilembus</taxon>
    </lineage>
</organism>
<dbReference type="InterPro" id="IPR037800">
    <property type="entry name" value="GCN5"/>
</dbReference>
<dbReference type="InterPro" id="IPR036427">
    <property type="entry name" value="Bromodomain-like_sf"/>
</dbReference>
<comment type="caution">
    <text evidence="6">The sequence shown here is derived from an EMBL/GenBank/DDBJ whole genome shotgun (WGS) entry which is preliminary data.</text>
</comment>
<dbReference type="PROSITE" id="PS50014">
    <property type="entry name" value="BROMODOMAIN_2"/>
    <property type="match status" value="1"/>
</dbReference>
<evidence type="ECO:0000256" key="2">
    <source>
        <dbReference type="ARBA" id="ARBA00023117"/>
    </source>
</evidence>
<dbReference type="GO" id="GO:0000123">
    <property type="term" value="C:histone acetyltransferase complex"/>
    <property type="evidence" value="ECO:0007669"/>
    <property type="project" value="TreeGrafter"/>
</dbReference>
<keyword evidence="3" id="KW-0012">Acyltransferase</keyword>
<dbReference type="Proteomes" id="UP000054937">
    <property type="component" value="Unassembled WGS sequence"/>
</dbReference>
<evidence type="ECO:0000313" key="6">
    <source>
        <dbReference type="EMBL" id="KRX04432.1"/>
    </source>
</evidence>
<evidence type="ECO:0000259" key="5">
    <source>
        <dbReference type="PROSITE" id="PS50014"/>
    </source>
</evidence>
<dbReference type="InterPro" id="IPR001487">
    <property type="entry name" value="Bromodomain"/>
</dbReference>
<accession>A0A0V0QQZ7</accession>
<evidence type="ECO:0000256" key="3">
    <source>
        <dbReference type="ARBA" id="ARBA00023315"/>
    </source>
</evidence>
<dbReference type="AlphaFoldDB" id="A0A0V0QQZ7"/>
<proteinExistence type="predicted"/>
<dbReference type="GO" id="GO:0045944">
    <property type="term" value="P:positive regulation of transcription by RNA polymerase II"/>
    <property type="evidence" value="ECO:0007669"/>
    <property type="project" value="TreeGrafter"/>
</dbReference>
<dbReference type="InParanoid" id="A0A0V0QQZ7"/>
<dbReference type="PANTHER" id="PTHR45750:SF3">
    <property type="entry name" value="HISTONE ACETYLTRANSFERASE"/>
    <property type="match status" value="1"/>
</dbReference>
<reference evidence="6 7" key="1">
    <citation type="journal article" date="2015" name="Sci. Rep.">
        <title>Genome of the facultative scuticociliatosis pathogen Pseudocohnilembus persalinus provides insight into its virulence through horizontal gene transfer.</title>
        <authorList>
            <person name="Xiong J."/>
            <person name="Wang G."/>
            <person name="Cheng J."/>
            <person name="Tian M."/>
            <person name="Pan X."/>
            <person name="Warren A."/>
            <person name="Jiang C."/>
            <person name="Yuan D."/>
            <person name="Miao W."/>
        </authorList>
    </citation>
    <scope>NUCLEOTIDE SEQUENCE [LARGE SCALE GENOMIC DNA]</scope>
    <source>
        <strain evidence="6">36N120E</strain>
    </source>
</reference>
<feature type="domain" description="Bromo" evidence="5">
    <location>
        <begin position="31"/>
        <end position="101"/>
    </location>
</feature>
<sequence>MATEQREKHQKHQKDGNEFSNQLKQIWEEINNLSISVAFQRAVDKKSFPDYYKIIQNPMDLSKIRRKINQGKYRTKKEFGEDLKQISANCKQYNLQDSDIYVTAEEFEKKAQKIINKHFTKNKQLIKKQQLQQQQIMGSSSQDIMGFKGSETHIMINNSNITNQTTSKRKNEKVSLNSESNIAALENKTHNNKKVNLGQSGSNNINNSQNNVGIVSTQILQSINNVTNENSWKQSQKMEFLEKIGRASQEQLFRMVKIVDKYENYNIQMSQNGQGLYQYHFGMNVLDNKTVQKMLDVLNNNYVKEEYNQGQIKQEIKEE</sequence>
<keyword evidence="2 4" id="KW-0103">Bromodomain</keyword>
<evidence type="ECO:0000313" key="7">
    <source>
        <dbReference type="Proteomes" id="UP000054937"/>
    </source>
</evidence>
<dbReference type="PRINTS" id="PR00503">
    <property type="entry name" value="BROMODOMAIN"/>
</dbReference>
<dbReference type="PANTHER" id="PTHR45750">
    <property type="entry name" value="GH11602P"/>
    <property type="match status" value="1"/>
</dbReference>
<dbReference type="SUPFAM" id="SSF47370">
    <property type="entry name" value="Bromodomain"/>
    <property type="match status" value="1"/>
</dbReference>
<dbReference type="Pfam" id="PF00439">
    <property type="entry name" value="Bromodomain"/>
    <property type="match status" value="1"/>
</dbReference>
<dbReference type="InterPro" id="IPR018359">
    <property type="entry name" value="Bromodomain_CS"/>
</dbReference>
<dbReference type="EMBL" id="LDAU01000116">
    <property type="protein sequence ID" value="KRX04432.1"/>
    <property type="molecule type" value="Genomic_DNA"/>
</dbReference>
<protein>
    <submittedName>
        <fullName evidence="6">Bromodomain</fullName>
    </submittedName>
</protein>
<name>A0A0V0QQZ7_PSEPJ</name>
<gene>
    <name evidence="6" type="ORF">PPERSA_00201</name>
</gene>
<dbReference type="PROSITE" id="PS00633">
    <property type="entry name" value="BROMODOMAIN_1"/>
    <property type="match status" value="1"/>
</dbReference>
<keyword evidence="1" id="KW-0808">Transferase</keyword>
<dbReference type="OrthoDB" id="448960at2759"/>
<dbReference type="Gene3D" id="1.20.920.10">
    <property type="entry name" value="Bromodomain-like"/>
    <property type="match status" value="1"/>
</dbReference>
<dbReference type="GO" id="GO:0010484">
    <property type="term" value="F:histone H3 acetyltransferase activity"/>
    <property type="evidence" value="ECO:0007669"/>
    <property type="project" value="TreeGrafter"/>
</dbReference>
<dbReference type="SMART" id="SM00297">
    <property type="entry name" value="BROMO"/>
    <property type="match status" value="1"/>
</dbReference>
<evidence type="ECO:0000256" key="1">
    <source>
        <dbReference type="ARBA" id="ARBA00022679"/>
    </source>
</evidence>
<evidence type="ECO:0000256" key="4">
    <source>
        <dbReference type="PROSITE-ProRule" id="PRU00035"/>
    </source>
</evidence>